<keyword evidence="12" id="KW-1185">Reference proteome</keyword>
<evidence type="ECO:0000256" key="9">
    <source>
        <dbReference type="SAM" id="MobiDB-lite"/>
    </source>
</evidence>
<comment type="subcellular location">
    <subcellularLocation>
        <location evidence="1 8">Cell membrane</location>
        <topology evidence="1 8">Multi-pass membrane protein</topology>
    </subcellularLocation>
</comment>
<evidence type="ECO:0000256" key="2">
    <source>
        <dbReference type="ARBA" id="ARBA00007783"/>
    </source>
</evidence>
<gene>
    <name evidence="11" type="ORF">GCM10023171_19410</name>
</gene>
<feature type="transmembrane region" description="Helical" evidence="8">
    <location>
        <begin position="225"/>
        <end position="244"/>
    </location>
</feature>
<sequence length="285" mass="32102">MELERTLSDSAGVCQPPRLGSVSHTTAGAPGTPRRYFHSLWLLSARDLRVRYATSVLGYLWSVLDPLVMSAIYWFVFTQVFHRGQVGEQPYIVFLITALLPWVWFNTAVGEFTRAFKKDARLIRSTAIPRSIWVVRVILTKGLEFTFAIPVLVLFAVFAGAKPNWSLLLFPVAMIWQTVLLIGLGLLVAPLCVLWTDLERTTALILRALFYVSPIIYSFKDLPHQLHVIGALNPLSGIFMLYRVGLFPGQWQPEPVIIGAIVTVVFVALGLFTFRSLERDVLKEL</sequence>
<evidence type="ECO:0000256" key="6">
    <source>
        <dbReference type="ARBA" id="ARBA00022989"/>
    </source>
</evidence>
<name>A0ABP8PEH6_9MICO</name>
<evidence type="ECO:0000256" key="4">
    <source>
        <dbReference type="ARBA" id="ARBA00022475"/>
    </source>
</evidence>
<evidence type="ECO:0000256" key="1">
    <source>
        <dbReference type="ARBA" id="ARBA00004651"/>
    </source>
</evidence>
<evidence type="ECO:0000313" key="12">
    <source>
        <dbReference type="Proteomes" id="UP001500731"/>
    </source>
</evidence>
<dbReference type="InterPro" id="IPR013525">
    <property type="entry name" value="ABC2_TM"/>
</dbReference>
<evidence type="ECO:0000256" key="5">
    <source>
        <dbReference type="ARBA" id="ARBA00022692"/>
    </source>
</evidence>
<dbReference type="Proteomes" id="UP001500731">
    <property type="component" value="Unassembled WGS sequence"/>
</dbReference>
<evidence type="ECO:0000256" key="8">
    <source>
        <dbReference type="RuleBase" id="RU361157"/>
    </source>
</evidence>
<feature type="region of interest" description="Disordered" evidence="9">
    <location>
        <begin position="1"/>
        <end position="27"/>
    </location>
</feature>
<evidence type="ECO:0000256" key="7">
    <source>
        <dbReference type="ARBA" id="ARBA00023136"/>
    </source>
</evidence>
<dbReference type="InterPro" id="IPR047817">
    <property type="entry name" value="ABC2_TM_bact-type"/>
</dbReference>
<evidence type="ECO:0000256" key="3">
    <source>
        <dbReference type="ARBA" id="ARBA00022448"/>
    </source>
</evidence>
<feature type="transmembrane region" description="Helical" evidence="8">
    <location>
        <begin position="133"/>
        <end position="159"/>
    </location>
</feature>
<keyword evidence="5 8" id="KW-0812">Transmembrane</keyword>
<feature type="transmembrane region" description="Helical" evidence="8">
    <location>
        <begin position="91"/>
        <end position="112"/>
    </location>
</feature>
<keyword evidence="6 8" id="KW-1133">Transmembrane helix</keyword>
<evidence type="ECO:0000259" key="10">
    <source>
        <dbReference type="PROSITE" id="PS51012"/>
    </source>
</evidence>
<accession>A0ABP8PEH6</accession>
<dbReference type="PANTHER" id="PTHR30413">
    <property type="entry name" value="INNER MEMBRANE TRANSPORT PERMEASE"/>
    <property type="match status" value="1"/>
</dbReference>
<dbReference type="PANTHER" id="PTHR30413:SF10">
    <property type="entry name" value="CAPSULE POLYSACCHARIDE EXPORT INNER-MEMBRANE PROTEIN CTRC"/>
    <property type="match status" value="1"/>
</dbReference>
<keyword evidence="4 8" id="KW-1003">Cell membrane</keyword>
<reference evidence="12" key="1">
    <citation type="journal article" date="2019" name="Int. J. Syst. Evol. Microbiol.">
        <title>The Global Catalogue of Microorganisms (GCM) 10K type strain sequencing project: providing services to taxonomists for standard genome sequencing and annotation.</title>
        <authorList>
            <consortium name="The Broad Institute Genomics Platform"/>
            <consortium name="The Broad Institute Genome Sequencing Center for Infectious Disease"/>
            <person name="Wu L."/>
            <person name="Ma J."/>
        </authorList>
    </citation>
    <scope>NUCLEOTIDE SEQUENCE [LARGE SCALE GENOMIC DNA]</scope>
    <source>
        <strain evidence="12">JCM 17839</strain>
    </source>
</reference>
<comment type="caution">
    <text evidence="11">The sequence shown here is derived from an EMBL/GenBank/DDBJ whole genome shotgun (WGS) entry which is preliminary data.</text>
</comment>
<comment type="similarity">
    <text evidence="2 8">Belongs to the ABC-2 integral membrane protein family.</text>
</comment>
<keyword evidence="3 8" id="KW-0813">Transport</keyword>
<proteinExistence type="inferred from homology"/>
<feature type="transmembrane region" description="Helical" evidence="8">
    <location>
        <begin position="165"/>
        <end position="189"/>
    </location>
</feature>
<organism evidence="11 12">
    <name type="scientific">Microbacterium panaciterrae</name>
    <dbReference type="NCBI Taxonomy" id="985759"/>
    <lineage>
        <taxon>Bacteria</taxon>
        <taxon>Bacillati</taxon>
        <taxon>Actinomycetota</taxon>
        <taxon>Actinomycetes</taxon>
        <taxon>Micrococcales</taxon>
        <taxon>Microbacteriaceae</taxon>
        <taxon>Microbacterium</taxon>
    </lineage>
</organism>
<dbReference type="Pfam" id="PF01061">
    <property type="entry name" value="ABC2_membrane"/>
    <property type="match status" value="1"/>
</dbReference>
<protein>
    <recommendedName>
        <fullName evidence="8">Transport permease protein</fullName>
    </recommendedName>
</protein>
<dbReference type="PROSITE" id="PS51012">
    <property type="entry name" value="ABC_TM2"/>
    <property type="match status" value="1"/>
</dbReference>
<feature type="domain" description="ABC transmembrane type-2" evidence="10">
    <location>
        <begin position="57"/>
        <end position="277"/>
    </location>
</feature>
<dbReference type="EMBL" id="BAABGP010000013">
    <property type="protein sequence ID" value="GAA4485272.1"/>
    <property type="molecule type" value="Genomic_DNA"/>
</dbReference>
<evidence type="ECO:0000313" key="11">
    <source>
        <dbReference type="EMBL" id="GAA4485272.1"/>
    </source>
</evidence>
<keyword evidence="7 8" id="KW-0472">Membrane</keyword>
<feature type="transmembrane region" description="Helical" evidence="8">
    <location>
        <begin position="56"/>
        <end position="76"/>
    </location>
</feature>
<feature type="transmembrane region" description="Helical" evidence="8">
    <location>
        <begin position="256"/>
        <end position="277"/>
    </location>
</feature>